<dbReference type="Pfam" id="PF01155">
    <property type="entry name" value="HypA"/>
    <property type="match status" value="1"/>
</dbReference>
<feature type="binding site" evidence="4">
    <location>
        <position position="89"/>
    </location>
    <ligand>
        <name>Zn(2+)</name>
        <dbReference type="ChEBI" id="CHEBI:29105"/>
    </ligand>
</feature>
<comment type="function">
    <text evidence="4">Involved in the maturation of [NiFe] hydrogenases. Required for nickel insertion into the metal center of the hydrogenase.</text>
</comment>
<keyword evidence="1 4" id="KW-0533">Nickel</keyword>
<dbReference type="InterPro" id="IPR000688">
    <property type="entry name" value="HypA/HybF"/>
</dbReference>
<dbReference type="PANTHER" id="PTHR34535:SF3">
    <property type="entry name" value="HYDROGENASE MATURATION FACTOR HYPA"/>
    <property type="match status" value="1"/>
</dbReference>
<dbReference type="NCBIfam" id="TIGR00100">
    <property type="entry name" value="hypA"/>
    <property type="match status" value="1"/>
</dbReference>
<dbReference type="RefSeq" id="WP_092456233.1">
    <property type="nucleotide sequence ID" value="NZ_FOJI01000015.1"/>
</dbReference>
<dbReference type="EMBL" id="FOJI01000015">
    <property type="protein sequence ID" value="SEW39908.1"/>
    <property type="molecule type" value="Genomic_DNA"/>
</dbReference>
<dbReference type="AlphaFoldDB" id="A0A1I0RG61"/>
<dbReference type="Proteomes" id="UP000199701">
    <property type="component" value="Unassembled WGS sequence"/>
</dbReference>
<gene>
    <name evidence="4" type="primary">hypA</name>
    <name evidence="5" type="ORF">SAMN05421659_11570</name>
</gene>
<feature type="binding site" evidence="4">
    <location>
        <position position="2"/>
    </location>
    <ligand>
        <name>Ni(2+)</name>
        <dbReference type="ChEBI" id="CHEBI:49786"/>
    </ligand>
</feature>
<feature type="binding site" evidence="4">
    <location>
        <position position="73"/>
    </location>
    <ligand>
        <name>Zn(2+)</name>
        <dbReference type="ChEBI" id="CHEBI:29105"/>
    </ligand>
</feature>
<reference evidence="5 6" key="1">
    <citation type="submission" date="2016-10" db="EMBL/GenBank/DDBJ databases">
        <authorList>
            <person name="de Groot N.N."/>
        </authorList>
    </citation>
    <scope>NUCLEOTIDE SEQUENCE [LARGE SCALE GENOMIC DNA]</scope>
    <source>
        <strain evidence="5 6">DSM 9179</strain>
    </source>
</reference>
<evidence type="ECO:0000256" key="2">
    <source>
        <dbReference type="ARBA" id="ARBA00022723"/>
    </source>
</evidence>
<keyword evidence="2 4" id="KW-0479">Metal-binding</keyword>
<comment type="similarity">
    <text evidence="4">Belongs to the HypA/HybF family.</text>
</comment>
<accession>A0A1I0RG61</accession>
<dbReference type="OrthoDB" id="9800361at2"/>
<name>A0A1I0RG61_9FIRM</name>
<evidence type="ECO:0000313" key="5">
    <source>
        <dbReference type="EMBL" id="SEW39908.1"/>
    </source>
</evidence>
<dbReference type="HAMAP" id="MF_00213">
    <property type="entry name" value="HypA_HybF"/>
    <property type="match status" value="1"/>
</dbReference>
<dbReference type="GO" id="GO:0051604">
    <property type="term" value="P:protein maturation"/>
    <property type="evidence" value="ECO:0007669"/>
    <property type="project" value="InterPro"/>
</dbReference>
<feature type="binding site" evidence="4">
    <location>
        <position position="76"/>
    </location>
    <ligand>
        <name>Zn(2+)</name>
        <dbReference type="ChEBI" id="CHEBI:29105"/>
    </ligand>
</feature>
<evidence type="ECO:0000313" key="6">
    <source>
        <dbReference type="Proteomes" id="UP000199701"/>
    </source>
</evidence>
<keyword evidence="6" id="KW-1185">Reference proteome</keyword>
<evidence type="ECO:0000256" key="3">
    <source>
        <dbReference type="ARBA" id="ARBA00022833"/>
    </source>
</evidence>
<dbReference type="GO" id="GO:0016151">
    <property type="term" value="F:nickel cation binding"/>
    <property type="evidence" value="ECO:0007669"/>
    <property type="project" value="UniProtKB-UniRule"/>
</dbReference>
<evidence type="ECO:0000256" key="4">
    <source>
        <dbReference type="HAMAP-Rule" id="MF_00213"/>
    </source>
</evidence>
<feature type="binding site" evidence="4">
    <location>
        <position position="92"/>
    </location>
    <ligand>
        <name>Zn(2+)</name>
        <dbReference type="ChEBI" id="CHEBI:29105"/>
    </ligand>
</feature>
<proteinExistence type="inferred from homology"/>
<protein>
    <recommendedName>
        <fullName evidence="4">Hydrogenase maturation factor HypA</fullName>
    </recommendedName>
</protein>
<evidence type="ECO:0000256" key="1">
    <source>
        <dbReference type="ARBA" id="ARBA00022596"/>
    </source>
</evidence>
<dbReference type="GO" id="GO:0008270">
    <property type="term" value="F:zinc ion binding"/>
    <property type="evidence" value="ECO:0007669"/>
    <property type="project" value="UniProtKB-UniRule"/>
</dbReference>
<keyword evidence="3 4" id="KW-0862">Zinc</keyword>
<dbReference type="PANTHER" id="PTHR34535">
    <property type="entry name" value="HYDROGENASE MATURATION FACTOR HYPA"/>
    <property type="match status" value="1"/>
</dbReference>
<organism evidence="5 6">
    <name type="scientific">[Clostridium] fimetarium</name>
    <dbReference type="NCBI Taxonomy" id="99656"/>
    <lineage>
        <taxon>Bacteria</taxon>
        <taxon>Bacillati</taxon>
        <taxon>Bacillota</taxon>
        <taxon>Clostridia</taxon>
        <taxon>Lachnospirales</taxon>
        <taxon>Lachnospiraceae</taxon>
    </lineage>
</organism>
<sequence length="112" mass="12712">MHEYPITKRIIEIAQEFAQKNNADEVKQINLVVGDYSGYVASSIELYFEIIAEDSICKNATLNIERIIPKLKCNNCGKLFVRKPFSFECPDCQGQGSPTDIGQEFYIKSIEV</sequence>
<dbReference type="STRING" id="99656.SAMN05421659_11570"/>
<dbReference type="PIRSF" id="PIRSF004761">
    <property type="entry name" value="Hydrgn_mat_HypA"/>
    <property type="match status" value="1"/>
</dbReference>
<dbReference type="Gene3D" id="3.30.2320.80">
    <property type="match status" value="1"/>
</dbReference>